<reference evidence="1 2" key="1">
    <citation type="submission" date="2018-01" db="EMBL/GenBank/DDBJ databases">
        <title>Genome sequence of the PGP bacterium Paenibacillus illinoisensis E3.</title>
        <authorList>
            <person name="Rolli E."/>
            <person name="Marasco R."/>
            <person name="Bessem C."/>
            <person name="Michoud G."/>
            <person name="Gaiarsa S."/>
            <person name="Borin S."/>
            <person name="Daffonchio D."/>
        </authorList>
    </citation>
    <scope>NUCLEOTIDE SEQUENCE [LARGE SCALE GENOMIC DNA]</scope>
    <source>
        <strain evidence="1 2">E3</strain>
    </source>
</reference>
<dbReference type="OrthoDB" id="2632905at2"/>
<dbReference type="EMBL" id="PRLG01000021">
    <property type="protein sequence ID" value="PYY27797.1"/>
    <property type="molecule type" value="Genomic_DNA"/>
</dbReference>
<evidence type="ECO:0000313" key="1">
    <source>
        <dbReference type="EMBL" id="PYY27797.1"/>
    </source>
</evidence>
<evidence type="ECO:0000313" key="2">
    <source>
        <dbReference type="Proteomes" id="UP000247459"/>
    </source>
</evidence>
<organism evidence="1 2">
    <name type="scientific">Paenibacillus illinoisensis</name>
    <dbReference type="NCBI Taxonomy" id="59845"/>
    <lineage>
        <taxon>Bacteria</taxon>
        <taxon>Bacillati</taxon>
        <taxon>Bacillota</taxon>
        <taxon>Bacilli</taxon>
        <taxon>Bacillales</taxon>
        <taxon>Paenibacillaceae</taxon>
        <taxon>Paenibacillus</taxon>
    </lineage>
</organism>
<proteinExistence type="predicted"/>
<dbReference type="Proteomes" id="UP000247459">
    <property type="component" value="Unassembled WGS sequence"/>
</dbReference>
<comment type="caution">
    <text evidence="1">The sequence shown here is derived from an EMBL/GenBank/DDBJ whole genome shotgun (WGS) entry which is preliminary data.</text>
</comment>
<accession>A0A2W0C723</accession>
<dbReference type="RefSeq" id="WP_141236674.1">
    <property type="nucleotide sequence ID" value="NZ_PRLG01000021.1"/>
</dbReference>
<name>A0A2W0C723_9BACL</name>
<dbReference type="AlphaFoldDB" id="A0A2W0C723"/>
<sequence>MNSVFEVCYSWNREAIPTGGADPVYMMVEWRYGAPAKRLRKVAPKIVSRDMELLLKPEFGIELKGIYGCRSKETDIGYILRLGDVYKGESKQILLEFAMGPRVSGKAAICSAYWSTRKVKQSQRVLLRREQLYIQYTSHLGMLRQPEDPKVEKTIKLSETVPLIKQALRAYERGRAQEGSNLLRRHADALLIEAARKQDLDYYQEAEIVEKLRYHYGITYGGAYNSHGKTMLCE</sequence>
<protein>
    <submittedName>
        <fullName evidence="1">Uncharacterized protein</fullName>
    </submittedName>
</protein>
<gene>
    <name evidence="1" type="ORF">PIL02S_04470</name>
</gene>